<dbReference type="OrthoDB" id="2658963at2759"/>
<dbReference type="HOGENOM" id="CLU_006344_1_0_1"/>
<gene>
    <name evidence="3" type="ORF">HYDPIDRAFT_30701</name>
</gene>
<evidence type="ECO:0000256" key="1">
    <source>
        <dbReference type="SAM" id="MobiDB-lite"/>
    </source>
</evidence>
<dbReference type="AlphaFoldDB" id="A0A0C9WD35"/>
<feature type="domain" description="C2H2-type" evidence="2">
    <location>
        <begin position="4"/>
        <end position="25"/>
    </location>
</feature>
<proteinExistence type="predicted"/>
<evidence type="ECO:0000259" key="2">
    <source>
        <dbReference type="PROSITE" id="PS00028"/>
    </source>
</evidence>
<name>A0A0C9WD35_9AGAM</name>
<keyword evidence="4" id="KW-1185">Reference proteome</keyword>
<sequence>MHQCPDCPAKLKTGRGLTQHRNAKHRDISPASAEEDDLSTCSYRWHALLNGRPCDENGHFLPQGQPPPPAETVSVVIADGASPWAPFGSRIEFDQAHFHFVELQSSEAEIDKALDMWAASVSEFGGEVPWQNAQELYHTIDEIQHGDAPWKVYRIRYNGPLPRGTPPKWMTETYELCARNSQQVVHNQLSTPGFKDTINYVPYQQFNKQADLIAKDPATHGSFFVPIVAGSDKTTVSVATGHQEYHPVYMSPGNLTNTARRAHGNSFLPVAFLPIPKTNRRHRKTAAFQKFCRQMYHSALACVFEPLRSGMTTPDVVRCPDGHFRHAVYGLGPYIADYPEQVWLAGIVQGWCPKCNAPPENLDINNAIPRSSTMTDFLVKSFNAGTLWSDFGIRADVIPFTHRFPRADIHELLSPDLLHQVIKGCFKDHLVTWVNEYLVGEFGEAHANAIIDDIDRRISAVPPFPGIRRFPEGRDFLQWTGDDSKALMKVYLPAIAGHVPPGIVKCLSAFLDFCYLARQNAISSQTLAQLDDALARFHDHRKIFIEAGVRQDLISLPRQHALKHYGRSIRLFGSPNGLCSSMTESKHIKAVKEPWRRSNRCNALFQMLTTNCRLDKMAAARQRFASRGMMQGSTYDYTMKVLRGEQPQPPDPNNGSDDDDENDSDTAVLGPKVLSSVELAQTPQRNYSTDLDELAASIEQPRLPELVRRFLFDQLNPDSPLTSSDVPLGNCPRVLSRISVFHSAVARFYAPSDLCGAGGMYREFIRSCPSWRKEYPRRDTVFVCTGSEADPMLGMVIGRVYLFFSFVHSGVYYPCALVHWLVPIGEQPDPHTGLWVVKPEFERNGRRTMGVVHLDSVARAAHLIGACGTSCLPDDFHFSDSLDAFRAFYVNRYADHHMFEFLS</sequence>
<feature type="region of interest" description="Disordered" evidence="1">
    <location>
        <begin position="643"/>
        <end position="667"/>
    </location>
</feature>
<reference evidence="3 4" key="1">
    <citation type="submission" date="2014-04" db="EMBL/GenBank/DDBJ databases">
        <title>Evolutionary Origins and Diversification of the Mycorrhizal Mutualists.</title>
        <authorList>
            <consortium name="DOE Joint Genome Institute"/>
            <consortium name="Mycorrhizal Genomics Consortium"/>
            <person name="Kohler A."/>
            <person name="Kuo A."/>
            <person name="Nagy L.G."/>
            <person name="Floudas D."/>
            <person name="Copeland A."/>
            <person name="Barry K.W."/>
            <person name="Cichocki N."/>
            <person name="Veneault-Fourrey C."/>
            <person name="LaButti K."/>
            <person name="Lindquist E.A."/>
            <person name="Lipzen A."/>
            <person name="Lundell T."/>
            <person name="Morin E."/>
            <person name="Murat C."/>
            <person name="Riley R."/>
            <person name="Ohm R."/>
            <person name="Sun H."/>
            <person name="Tunlid A."/>
            <person name="Henrissat B."/>
            <person name="Grigoriev I.V."/>
            <person name="Hibbett D.S."/>
            <person name="Martin F."/>
        </authorList>
    </citation>
    <scope>NUCLEOTIDE SEQUENCE [LARGE SCALE GENOMIC DNA]</scope>
    <source>
        <strain evidence="3 4">MD-312</strain>
    </source>
</reference>
<dbReference type="PROSITE" id="PS00028">
    <property type="entry name" value="ZINC_FINGER_C2H2_1"/>
    <property type="match status" value="1"/>
</dbReference>
<dbReference type="EMBL" id="KN839857">
    <property type="protein sequence ID" value="KIJ62152.1"/>
    <property type="molecule type" value="Genomic_DNA"/>
</dbReference>
<organism evidence="3 4">
    <name type="scientific">Hydnomerulius pinastri MD-312</name>
    <dbReference type="NCBI Taxonomy" id="994086"/>
    <lineage>
        <taxon>Eukaryota</taxon>
        <taxon>Fungi</taxon>
        <taxon>Dikarya</taxon>
        <taxon>Basidiomycota</taxon>
        <taxon>Agaricomycotina</taxon>
        <taxon>Agaricomycetes</taxon>
        <taxon>Agaricomycetidae</taxon>
        <taxon>Boletales</taxon>
        <taxon>Boletales incertae sedis</taxon>
        <taxon>Leucogyrophana</taxon>
    </lineage>
</organism>
<accession>A0A0C9WD35</accession>
<dbReference type="InterPro" id="IPR013087">
    <property type="entry name" value="Znf_C2H2_type"/>
</dbReference>
<evidence type="ECO:0000313" key="3">
    <source>
        <dbReference type="EMBL" id="KIJ62152.1"/>
    </source>
</evidence>
<protein>
    <recommendedName>
        <fullName evidence="2">C2H2-type domain-containing protein</fullName>
    </recommendedName>
</protein>
<dbReference type="Pfam" id="PF18759">
    <property type="entry name" value="Plavaka"/>
    <property type="match status" value="1"/>
</dbReference>
<feature type="region of interest" description="Disordered" evidence="1">
    <location>
        <begin position="1"/>
        <end position="33"/>
    </location>
</feature>
<dbReference type="Proteomes" id="UP000053820">
    <property type="component" value="Unassembled WGS sequence"/>
</dbReference>
<evidence type="ECO:0000313" key="4">
    <source>
        <dbReference type="Proteomes" id="UP000053820"/>
    </source>
</evidence>
<dbReference type="InterPro" id="IPR041078">
    <property type="entry name" value="Plavaka"/>
</dbReference>